<organism evidence="6 7">
    <name type="scientific">Pisolithus tinctorius Marx 270</name>
    <dbReference type="NCBI Taxonomy" id="870435"/>
    <lineage>
        <taxon>Eukaryota</taxon>
        <taxon>Fungi</taxon>
        <taxon>Dikarya</taxon>
        <taxon>Basidiomycota</taxon>
        <taxon>Agaricomycotina</taxon>
        <taxon>Agaricomycetes</taxon>
        <taxon>Agaricomycetidae</taxon>
        <taxon>Boletales</taxon>
        <taxon>Sclerodermatineae</taxon>
        <taxon>Pisolithaceae</taxon>
        <taxon>Pisolithus</taxon>
    </lineage>
</organism>
<dbReference type="Proteomes" id="UP000054217">
    <property type="component" value="Unassembled WGS sequence"/>
</dbReference>
<gene>
    <name evidence="6" type="ORF">M404DRAFT_364881</name>
</gene>
<sequence length="256" mass="28018">MNHIPPLPALDADTQLEIYTHRSIRYTPDGQESVDRLAELGSSVLSMAVVHTLFSKQPKLPAEELKEKHNEILITKVPEWVSLYGMKSKVRGVADRSILDRPEEYNFLFNSYVGAVYDQKGFPSIIQWIGRLVDPEAPTIPLPGDGASPPPYTSNSSLHSSPAATTSTTLSSATLDSPPPQNVPSSMTVLATFNQTCAQRGMTINWDATADGPSHQPRWVVRCLVNGVLRGTGVGRNQKVAKEEAAKQAYQSLWGH</sequence>
<dbReference type="GO" id="GO:0004525">
    <property type="term" value="F:ribonuclease III activity"/>
    <property type="evidence" value="ECO:0007669"/>
    <property type="project" value="InterPro"/>
</dbReference>
<keyword evidence="1 2" id="KW-0694">RNA-binding</keyword>
<reference evidence="6 7" key="1">
    <citation type="submission" date="2014-04" db="EMBL/GenBank/DDBJ databases">
        <authorList>
            <consortium name="DOE Joint Genome Institute"/>
            <person name="Kuo A."/>
            <person name="Kohler A."/>
            <person name="Costa M.D."/>
            <person name="Nagy L.G."/>
            <person name="Floudas D."/>
            <person name="Copeland A."/>
            <person name="Barry K.W."/>
            <person name="Cichocki N."/>
            <person name="Veneault-Fourrey C."/>
            <person name="LaButti K."/>
            <person name="Lindquist E.A."/>
            <person name="Lipzen A."/>
            <person name="Lundell T."/>
            <person name="Morin E."/>
            <person name="Murat C."/>
            <person name="Sun H."/>
            <person name="Tunlid A."/>
            <person name="Henrissat B."/>
            <person name="Grigoriev I.V."/>
            <person name="Hibbett D.S."/>
            <person name="Martin F."/>
            <person name="Nordberg H.P."/>
            <person name="Cantor M.N."/>
            <person name="Hua S.X."/>
        </authorList>
    </citation>
    <scope>NUCLEOTIDE SEQUENCE [LARGE SCALE GENOMIC DNA]</scope>
    <source>
        <strain evidence="6 7">Marx 270</strain>
    </source>
</reference>
<dbReference type="OrthoDB" id="2392202at2759"/>
<dbReference type="SUPFAM" id="SSF69065">
    <property type="entry name" value="RNase III domain-like"/>
    <property type="match status" value="1"/>
</dbReference>
<dbReference type="Gene3D" id="1.10.1520.10">
    <property type="entry name" value="Ribonuclease III domain"/>
    <property type="match status" value="1"/>
</dbReference>
<evidence type="ECO:0000259" key="5">
    <source>
        <dbReference type="PROSITE" id="PS50142"/>
    </source>
</evidence>
<reference evidence="7" key="2">
    <citation type="submission" date="2015-01" db="EMBL/GenBank/DDBJ databases">
        <title>Evolutionary Origins and Diversification of the Mycorrhizal Mutualists.</title>
        <authorList>
            <consortium name="DOE Joint Genome Institute"/>
            <consortium name="Mycorrhizal Genomics Consortium"/>
            <person name="Kohler A."/>
            <person name="Kuo A."/>
            <person name="Nagy L.G."/>
            <person name="Floudas D."/>
            <person name="Copeland A."/>
            <person name="Barry K.W."/>
            <person name="Cichocki N."/>
            <person name="Veneault-Fourrey C."/>
            <person name="LaButti K."/>
            <person name="Lindquist E.A."/>
            <person name="Lipzen A."/>
            <person name="Lundell T."/>
            <person name="Morin E."/>
            <person name="Murat C."/>
            <person name="Riley R."/>
            <person name="Ohm R."/>
            <person name="Sun H."/>
            <person name="Tunlid A."/>
            <person name="Henrissat B."/>
            <person name="Grigoriev I.V."/>
            <person name="Hibbett D.S."/>
            <person name="Martin F."/>
        </authorList>
    </citation>
    <scope>NUCLEOTIDE SEQUENCE [LARGE SCALE GENOMIC DNA]</scope>
    <source>
        <strain evidence="7">Marx 270</strain>
    </source>
</reference>
<dbReference type="HOGENOM" id="CLU_056047_0_0_1"/>
<feature type="region of interest" description="Disordered" evidence="3">
    <location>
        <begin position="140"/>
        <end position="186"/>
    </location>
</feature>
<dbReference type="GO" id="GO:0006396">
    <property type="term" value="P:RNA processing"/>
    <property type="evidence" value="ECO:0007669"/>
    <property type="project" value="InterPro"/>
</dbReference>
<dbReference type="SMART" id="SM00358">
    <property type="entry name" value="DSRM"/>
    <property type="match status" value="1"/>
</dbReference>
<evidence type="ECO:0000256" key="2">
    <source>
        <dbReference type="PROSITE-ProRule" id="PRU00266"/>
    </source>
</evidence>
<dbReference type="GO" id="GO:0003723">
    <property type="term" value="F:RNA binding"/>
    <property type="evidence" value="ECO:0007669"/>
    <property type="project" value="UniProtKB-UniRule"/>
</dbReference>
<dbReference type="SUPFAM" id="SSF54768">
    <property type="entry name" value="dsRNA-binding domain-like"/>
    <property type="match status" value="1"/>
</dbReference>
<name>A0A0C3P5S6_PISTI</name>
<dbReference type="PROSITE" id="PS50142">
    <property type="entry name" value="RNASE_3_2"/>
    <property type="match status" value="1"/>
</dbReference>
<dbReference type="InterPro" id="IPR000999">
    <property type="entry name" value="RNase_III_dom"/>
</dbReference>
<dbReference type="InterPro" id="IPR014720">
    <property type="entry name" value="dsRBD_dom"/>
</dbReference>
<dbReference type="CDD" id="cd10845">
    <property type="entry name" value="DSRM_RNAse_III_family"/>
    <property type="match status" value="1"/>
</dbReference>
<evidence type="ECO:0000256" key="3">
    <source>
        <dbReference type="SAM" id="MobiDB-lite"/>
    </source>
</evidence>
<dbReference type="Pfam" id="PF00035">
    <property type="entry name" value="dsrm"/>
    <property type="match status" value="1"/>
</dbReference>
<evidence type="ECO:0000259" key="4">
    <source>
        <dbReference type="PROSITE" id="PS50137"/>
    </source>
</evidence>
<protein>
    <recommendedName>
        <fullName evidence="8">DRBM domain-containing protein</fullName>
    </recommendedName>
</protein>
<dbReference type="InParanoid" id="A0A0C3P5S6"/>
<accession>A0A0C3P5S6</accession>
<dbReference type="EMBL" id="KN831957">
    <property type="protein sequence ID" value="KIO08575.1"/>
    <property type="molecule type" value="Genomic_DNA"/>
</dbReference>
<dbReference type="Gene3D" id="3.30.160.20">
    <property type="match status" value="1"/>
</dbReference>
<feature type="domain" description="DRBM" evidence="4">
    <location>
        <begin position="185"/>
        <end position="255"/>
    </location>
</feature>
<evidence type="ECO:0000313" key="6">
    <source>
        <dbReference type="EMBL" id="KIO08575.1"/>
    </source>
</evidence>
<feature type="compositionally biased region" description="Low complexity" evidence="3">
    <location>
        <begin position="156"/>
        <end position="176"/>
    </location>
</feature>
<dbReference type="AlphaFoldDB" id="A0A0C3P5S6"/>
<evidence type="ECO:0008006" key="8">
    <source>
        <dbReference type="Google" id="ProtNLM"/>
    </source>
</evidence>
<feature type="domain" description="RNase III" evidence="5">
    <location>
        <begin position="1"/>
        <end position="121"/>
    </location>
</feature>
<proteinExistence type="predicted"/>
<dbReference type="InterPro" id="IPR036389">
    <property type="entry name" value="RNase_III_sf"/>
</dbReference>
<dbReference type="PROSITE" id="PS50137">
    <property type="entry name" value="DS_RBD"/>
    <property type="match status" value="1"/>
</dbReference>
<keyword evidence="7" id="KW-1185">Reference proteome</keyword>
<dbReference type="STRING" id="870435.A0A0C3P5S6"/>
<evidence type="ECO:0000256" key="1">
    <source>
        <dbReference type="ARBA" id="ARBA00022884"/>
    </source>
</evidence>
<evidence type="ECO:0000313" key="7">
    <source>
        <dbReference type="Proteomes" id="UP000054217"/>
    </source>
</evidence>